<dbReference type="AlphaFoldDB" id="A0A1B7T7Z9"/>
<feature type="region of interest" description="Disordered" evidence="1">
    <location>
        <begin position="1"/>
        <end position="25"/>
    </location>
</feature>
<protein>
    <submittedName>
        <fullName evidence="2">Uncharacterized protein</fullName>
    </submittedName>
</protein>
<proteinExistence type="predicted"/>
<dbReference type="EMBL" id="LXPE01000388">
    <property type="protein sequence ID" value="OBA24840.1"/>
    <property type="molecule type" value="Genomic_DNA"/>
</dbReference>
<dbReference type="OrthoDB" id="3972718at2759"/>
<reference evidence="3" key="1">
    <citation type="journal article" date="2016" name="Proc. Natl. Acad. Sci. U.S.A.">
        <title>Comparative genomics of biotechnologically important yeasts.</title>
        <authorList>
            <person name="Riley R."/>
            <person name="Haridas S."/>
            <person name="Wolfe K.H."/>
            <person name="Lopes M.R."/>
            <person name="Hittinger C.T."/>
            <person name="Goeker M."/>
            <person name="Salamov A.A."/>
            <person name="Wisecaver J.H."/>
            <person name="Long T.M."/>
            <person name="Calvey C.H."/>
            <person name="Aerts A.L."/>
            <person name="Barry K.W."/>
            <person name="Choi C."/>
            <person name="Clum A."/>
            <person name="Coughlan A.Y."/>
            <person name="Deshpande S."/>
            <person name="Douglass A.P."/>
            <person name="Hanson S.J."/>
            <person name="Klenk H.-P."/>
            <person name="LaButti K.M."/>
            <person name="Lapidus A."/>
            <person name="Lindquist E.A."/>
            <person name="Lipzen A.M."/>
            <person name="Meier-Kolthoff J.P."/>
            <person name="Ohm R.A."/>
            <person name="Otillar R.P."/>
            <person name="Pangilinan J.L."/>
            <person name="Peng Y."/>
            <person name="Rokas A."/>
            <person name="Rosa C.A."/>
            <person name="Scheuner C."/>
            <person name="Sibirny A.A."/>
            <person name="Slot J.C."/>
            <person name="Stielow J.B."/>
            <person name="Sun H."/>
            <person name="Kurtzman C.P."/>
            <person name="Blackwell M."/>
            <person name="Grigoriev I.V."/>
            <person name="Jeffries T.W."/>
        </authorList>
    </citation>
    <scope>NUCLEOTIDE SEQUENCE [LARGE SCALE GENOMIC DNA]</scope>
    <source>
        <strain evidence="3">NRRL Y-1626</strain>
    </source>
</reference>
<dbReference type="Proteomes" id="UP000092321">
    <property type="component" value="Unassembled WGS sequence"/>
</dbReference>
<evidence type="ECO:0000313" key="3">
    <source>
        <dbReference type="Proteomes" id="UP000092321"/>
    </source>
</evidence>
<sequence length="63" mass="7582">SYKRYNISRLIDNQEDNSNNTTDSKYLPEEKLEMNQEKEISLDEFDEILKKNGYDCKNIELDF</sequence>
<evidence type="ECO:0000313" key="2">
    <source>
        <dbReference type="EMBL" id="OBA24840.1"/>
    </source>
</evidence>
<keyword evidence="3" id="KW-1185">Reference proteome</keyword>
<feature type="non-terminal residue" evidence="2">
    <location>
        <position position="1"/>
    </location>
</feature>
<evidence type="ECO:0000256" key="1">
    <source>
        <dbReference type="SAM" id="MobiDB-lite"/>
    </source>
</evidence>
<gene>
    <name evidence="2" type="ORF">HANVADRAFT_4343</name>
</gene>
<accession>A0A1B7T7Z9</accession>
<organism evidence="2 3">
    <name type="scientific">Hanseniaspora valbyensis NRRL Y-1626</name>
    <dbReference type="NCBI Taxonomy" id="766949"/>
    <lineage>
        <taxon>Eukaryota</taxon>
        <taxon>Fungi</taxon>
        <taxon>Dikarya</taxon>
        <taxon>Ascomycota</taxon>
        <taxon>Saccharomycotina</taxon>
        <taxon>Saccharomycetes</taxon>
        <taxon>Saccharomycodales</taxon>
        <taxon>Saccharomycodaceae</taxon>
        <taxon>Hanseniaspora</taxon>
    </lineage>
</organism>
<name>A0A1B7T7Z9_9ASCO</name>
<comment type="caution">
    <text evidence="2">The sequence shown here is derived from an EMBL/GenBank/DDBJ whole genome shotgun (WGS) entry which is preliminary data.</text>
</comment>